<organism evidence="2 3">
    <name type="scientific">Acidovorax temperans</name>
    <dbReference type="NCBI Taxonomy" id="80878"/>
    <lineage>
        <taxon>Bacteria</taxon>
        <taxon>Pseudomonadati</taxon>
        <taxon>Pseudomonadota</taxon>
        <taxon>Betaproteobacteria</taxon>
        <taxon>Burkholderiales</taxon>
        <taxon>Comamonadaceae</taxon>
        <taxon>Acidovorax</taxon>
    </lineage>
</organism>
<keyword evidence="1" id="KW-0472">Membrane</keyword>
<keyword evidence="1" id="KW-1133">Transmembrane helix</keyword>
<dbReference type="EMBL" id="JXYQ01000012">
    <property type="protein sequence ID" value="KJA11476.1"/>
    <property type="molecule type" value="Genomic_DNA"/>
</dbReference>
<comment type="caution">
    <text evidence="2">The sequence shown here is derived from an EMBL/GenBank/DDBJ whole genome shotgun (WGS) entry which is preliminary data.</text>
</comment>
<accession>A0A0D7KAR7</accession>
<evidence type="ECO:0000313" key="2">
    <source>
        <dbReference type="EMBL" id="KJA11476.1"/>
    </source>
</evidence>
<reference evidence="2 3" key="1">
    <citation type="submission" date="2014-12" db="EMBL/GenBank/DDBJ databases">
        <title>Isolation of bacteria from lake water.</title>
        <authorList>
            <person name="Sheng K.-Y."/>
            <person name="Chin P.-S."/>
            <person name="Chan K.-G."/>
            <person name="Tan G.S."/>
        </authorList>
    </citation>
    <scope>NUCLEOTIDE SEQUENCE [LARGE SCALE GENOMIC DNA]</scope>
    <source>
        <strain evidence="2 3">KY4</strain>
    </source>
</reference>
<dbReference type="AlphaFoldDB" id="A0A0D7KAR7"/>
<dbReference type="RefSeq" id="WP_044396420.1">
    <property type="nucleotide sequence ID" value="NZ_JXYQ01000012.1"/>
</dbReference>
<evidence type="ECO:0000256" key="1">
    <source>
        <dbReference type="SAM" id="Phobius"/>
    </source>
</evidence>
<keyword evidence="3" id="KW-1185">Reference proteome</keyword>
<dbReference type="SUPFAM" id="SSF51126">
    <property type="entry name" value="Pectin lyase-like"/>
    <property type="match status" value="1"/>
</dbReference>
<gene>
    <name evidence="2" type="ORF">RP29_04890</name>
</gene>
<name>A0A0D7KAR7_9BURK</name>
<dbReference type="NCBIfam" id="TIGR04393">
    <property type="entry name" value="rpt_T5SS_PEPC"/>
    <property type="match status" value="1"/>
</dbReference>
<dbReference type="InterPro" id="IPR011050">
    <property type="entry name" value="Pectin_lyase_fold/virulence"/>
</dbReference>
<proteinExistence type="predicted"/>
<dbReference type="InterPro" id="IPR026442">
    <property type="entry name" value="IPTL_CTERM"/>
</dbReference>
<dbReference type="NCBIfam" id="TIGR04174">
    <property type="entry name" value="IPTL_CTERM"/>
    <property type="match status" value="1"/>
</dbReference>
<dbReference type="InterPro" id="IPR030895">
    <property type="entry name" value="T5SS_PEPC_rpt"/>
</dbReference>
<dbReference type="STRING" id="80878.RP29_04890"/>
<sequence length="753" mass="73919">MRSPLKPTAQAVALICMPATRIIQGLGLASLALSLPVWAADKYISNASETISTTQSFDAIVIANTNDAASLTVQNASTVVTGTLLIVGSDKTSDNNGTDTNNGQLNITGGARLNISGDATLSNAADTLGTVTVGAGSQLDIGGRLNVGRSNIGTLNNAGVLNSNNAIIGDLASSAGSKVTLQNGGSWTNTNALTVGGAAGGSLQLNSGSSLTQTAGALVLGNNAGVTGTLSVTSASRATQALQTAELRIGNFGSGTFEANTTTVASSYVFLGHYAASSAGNMATLDNSVWNIAGNLDVGYGGQGSVILKNSAVTATGNVVLGNGNGAQGSMDLQPGSTLSGTQLLIGSMGQGTLTADGASTSITASGVVIGDAASSTNSSATLSNGAQLNAGTGVVYVGNSGQGTLTLSNGASVTAASMYVGWGGGNGTLQLSTGAAPLGVGEILFNNGVGVVNFAHGQSNYAYTGRLRGSGTVNVNSGTTVLTGESDYTGTTTIANSATLQIGNGGTGGDLQSNVTLNGTLVLLRSNPQTYSAALSGAGTLRKQGGNTLTITGNSFGFTGPTLLEAGKLIVATAAGGPGYLGGPVTLSTGTELAGHGYVGAIQGSGTVAPGNSIGTLRVTSNADLTASTLDTEIDAATSTSDLLEVTGSASLAGGTLRLSNLAGTPTAGQTYTVLRAGNISGQFGTVTFAQTYPGLNATVQYTASAVNVVFASSIPPGSGTHSIPVLSPLGLLGLSFLVGGAAFWTRRKPLR</sequence>
<feature type="transmembrane region" description="Helical" evidence="1">
    <location>
        <begin position="727"/>
        <end position="747"/>
    </location>
</feature>
<evidence type="ECO:0000313" key="3">
    <source>
        <dbReference type="Proteomes" id="UP000032566"/>
    </source>
</evidence>
<dbReference type="Proteomes" id="UP000032566">
    <property type="component" value="Unassembled WGS sequence"/>
</dbReference>
<dbReference type="PATRIC" id="fig|80878.5.peg.261"/>
<protein>
    <submittedName>
        <fullName evidence="2">Uncharacterized protein</fullName>
    </submittedName>
</protein>
<keyword evidence="1" id="KW-0812">Transmembrane</keyword>